<evidence type="ECO:0000259" key="6">
    <source>
        <dbReference type="Pfam" id="PF00884"/>
    </source>
</evidence>
<comment type="similarity">
    <text evidence="1">Belongs to the sulfatase family.</text>
</comment>
<dbReference type="GO" id="GO:0046872">
    <property type="term" value="F:metal ion binding"/>
    <property type="evidence" value="ECO:0007669"/>
    <property type="project" value="UniProtKB-KW"/>
</dbReference>
<keyword evidence="3 7" id="KW-0378">Hydrolase</keyword>
<name>A0A5N8WV95_9ACTN</name>
<evidence type="ECO:0000256" key="1">
    <source>
        <dbReference type="ARBA" id="ARBA00008779"/>
    </source>
</evidence>
<sequence length="507" mass="57546">MRWRTSRPACSAGRSNRCRRRTSCRRRRPRPCPQSDPEREPGRREGVNQPNIVVFLSDDHAEWALGCSGNSEIRTPALDHLARTGVRMRNAFTVSPVCSPARASFWTGLLPSQHGLHDFLAERDPEVNAVPWLGRETLLADLLQDAGYQTAMVGKWHLGRSEQQRPGFDHWRPRDYLSQVSPAAGRHAVTDDAVAFLRDRDIDRPFFLYVGHYATHSPWRDHPERIVGQYRTASFADIPDDPVYPYGRMAGEALFPTRTDPREALAQYYAAATEIDEGVGRVLDELEAQDLADDTLVVYLSDHGLMTGHHGLWGKGNATVPYNMLEESIRVPMILNHPGVLLGGQTRDEFVTQCDLFELLLEHADVPVPEAVRRRHRYPGRSFRSLCRGGAEPNWPDAVYGEYGDTRMIRTRANKLVNQPTVGRTMLFDLNGDPRETADVAGQKQWETTVSVLTTRLNSYFAQYDEPDTSGLRVAELPRHNRREAWRDHGRHDIVAHPPWLTDQADR</sequence>
<dbReference type="Pfam" id="PF00884">
    <property type="entry name" value="Sulfatase"/>
    <property type="match status" value="1"/>
</dbReference>
<evidence type="ECO:0000313" key="7">
    <source>
        <dbReference type="EMBL" id="MPY50468.1"/>
    </source>
</evidence>
<dbReference type="Gene3D" id="3.40.720.10">
    <property type="entry name" value="Alkaline Phosphatase, subunit A"/>
    <property type="match status" value="1"/>
</dbReference>
<evidence type="ECO:0000256" key="3">
    <source>
        <dbReference type="ARBA" id="ARBA00022801"/>
    </source>
</evidence>
<dbReference type="GO" id="GO:0016740">
    <property type="term" value="F:transferase activity"/>
    <property type="evidence" value="ECO:0007669"/>
    <property type="project" value="UniProtKB-KW"/>
</dbReference>
<reference evidence="7 8" key="1">
    <citation type="submission" date="2019-09" db="EMBL/GenBank/DDBJ databases">
        <authorList>
            <person name="Duangmal K."/>
            <person name="Teo W.F.A."/>
            <person name="Lipun K."/>
        </authorList>
    </citation>
    <scope>NUCLEOTIDE SEQUENCE [LARGE SCALE GENOMIC DNA]</scope>
    <source>
        <strain evidence="7 8">K1PN6</strain>
    </source>
</reference>
<dbReference type="PROSITE" id="PS00523">
    <property type="entry name" value="SULFATASE_1"/>
    <property type="match status" value="1"/>
</dbReference>
<dbReference type="SUPFAM" id="SSF53649">
    <property type="entry name" value="Alkaline phosphatase-like"/>
    <property type="match status" value="1"/>
</dbReference>
<gene>
    <name evidence="7" type="ORF">FPZ41_18575</name>
</gene>
<dbReference type="Proteomes" id="UP000373149">
    <property type="component" value="Unassembled WGS sequence"/>
</dbReference>
<keyword evidence="2" id="KW-0479">Metal-binding</keyword>
<dbReference type="InterPro" id="IPR024607">
    <property type="entry name" value="Sulfatase_CS"/>
</dbReference>
<keyword evidence="7" id="KW-0808">Transferase</keyword>
<accession>A0A5N8WV95</accession>
<organism evidence="7 8">
    <name type="scientific">Streptomyces acidicola</name>
    <dbReference type="NCBI Taxonomy" id="2596892"/>
    <lineage>
        <taxon>Bacteria</taxon>
        <taxon>Bacillati</taxon>
        <taxon>Actinomycetota</taxon>
        <taxon>Actinomycetes</taxon>
        <taxon>Kitasatosporales</taxon>
        <taxon>Streptomycetaceae</taxon>
        <taxon>Streptomyces</taxon>
    </lineage>
</organism>
<dbReference type="InterPro" id="IPR017850">
    <property type="entry name" value="Alkaline_phosphatase_core_sf"/>
</dbReference>
<protein>
    <submittedName>
        <fullName evidence="7">Sulfatase-like hydrolase/transferase</fullName>
    </submittedName>
</protein>
<dbReference type="InterPro" id="IPR050738">
    <property type="entry name" value="Sulfatase"/>
</dbReference>
<dbReference type="PROSITE" id="PS00149">
    <property type="entry name" value="SULFATASE_2"/>
    <property type="match status" value="1"/>
</dbReference>
<feature type="domain" description="Sulfatase N-terminal" evidence="6">
    <location>
        <begin position="50"/>
        <end position="366"/>
    </location>
</feature>
<evidence type="ECO:0000256" key="4">
    <source>
        <dbReference type="ARBA" id="ARBA00022837"/>
    </source>
</evidence>
<dbReference type="GO" id="GO:0004065">
    <property type="term" value="F:arylsulfatase activity"/>
    <property type="evidence" value="ECO:0007669"/>
    <property type="project" value="TreeGrafter"/>
</dbReference>
<dbReference type="EMBL" id="VMNX01000063">
    <property type="protein sequence ID" value="MPY50468.1"/>
    <property type="molecule type" value="Genomic_DNA"/>
</dbReference>
<dbReference type="PANTHER" id="PTHR42693">
    <property type="entry name" value="ARYLSULFATASE FAMILY MEMBER"/>
    <property type="match status" value="1"/>
</dbReference>
<feature type="region of interest" description="Disordered" evidence="5">
    <location>
        <begin position="25"/>
        <end position="49"/>
    </location>
</feature>
<keyword evidence="4" id="KW-0106">Calcium</keyword>
<evidence type="ECO:0000256" key="2">
    <source>
        <dbReference type="ARBA" id="ARBA00022723"/>
    </source>
</evidence>
<comment type="caution">
    <text evidence="7">The sequence shown here is derived from an EMBL/GenBank/DDBJ whole genome shotgun (WGS) entry which is preliminary data.</text>
</comment>
<proteinExistence type="inferred from homology"/>
<dbReference type="InterPro" id="IPR000917">
    <property type="entry name" value="Sulfatase_N"/>
</dbReference>
<keyword evidence="8" id="KW-1185">Reference proteome</keyword>
<feature type="compositionally biased region" description="Basic and acidic residues" evidence="5">
    <location>
        <begin position="36"/>
        <end position="46"/>
    </location>
</feature>
<evidence type="ECO:0000256" key="5">
    <source>
        <dbReference type="SAM" id="MobiDB-lite"/>
    </source>
</evidence>
<dbReference type="AlphaFoldDB" id="A0A5N8WV95"/>
<dbReference type="PANTHER" id="PTHR42693:SF53">
    <property type="entry name" value="ENDO-4-O-SULFATASE"/>
    <property type="match status" value="1"/>
</dbReference>
<evidence type="ECO:0000313" key="8">
    <source>
        <dbReference type="Proteomes" id="UP000373149"/>
    </source>
</evidence>